<dbReference type="AlphaFoldDB" id="A0A3B1A763"/>
<name>A0A3B1A763_9ZZZZ</name>
<organism evidence="1">
    <name type="scientific">hydrothermal vent metagenome</name>
    <dbReference type="NCBI Taxonomy" id="652676"/>
    <lineage>
        <taxon>unclassified sequences</taxon>
        <taxon>metagenomes</taxon>
        <taxon>ecological metagenomes</taxon>
    </lineage>
</organism>
<evidence type="ECO:0000313" key="1">
    <source>
        <dbReference type="EMBL" id="VAW94059.1"/>
    </source>
</evidence>
<sequence length="59" mass="6986">MVDSSNCNKDFLVKSRVEIRVKQNSNICPLSDNYYSKCPVMRSYYYLVEEFFASWSWSG</sequence>
<proteinExistence type="predicted"/>
<accession>A0A3B1A763</accession>
<gene>
    <name evidence="1" type="ORF">MNBD_GAMMA22-2126</name>
</gene>
<reference evidence="1" key="1">
    <citation type="submission" date="2018-06" db="EMBL/GenBank/DDBJ databases">
        <authorList>
            <person name="Zhirakovskaya E."/>
        </authorList>
    </citation>
    <scope>NUCLEOTIDE SEQUENCE</scope>
</reference>
<dbReference type="EMBL" id="UOFS01000014">
    <property type="protein sequence ID" value="VAW94059.1"/>
    <property type="molecule type" value="Genomic_DNA"/>
</dbReference>
<protein>
    <submittedName>
        <fullName evidence="1">Uncharacterized protein</fullName>
    </submittedName>
</protein>